<evidence type="ECO:0000259" key="3">
    <source>
        <dbReference type="Pfam" id="PF02826"/>
    </source>
</evidence>
<name>A0AAD9LMI9_9STRA</name>
<dbReference type="PROSITE" id="PS00670">
    <property type="entry name" value="D_2_HYDROXYACID_DH_2"/>
    <property type="match status" value="1"/>
</dbReference>
<dbReference type="PANTHER" id="PTHR42938:SF22">
    <property type="entry name" value="D-3-PHOSPHOGLYCERATE DEHYDROGENASE"/>
    <property type="match status" value="1"/>
</dbReference>
<dbReference type="GO" id="GO:0004617">
    <property type="term" value="F:phosphoglycerate dehydrogenase activity"/>
    <property type="evidence" value="ECO:0007669"/>
    <property type="project" value="TreeGrafter"/>
</dbReference>
<dbReference type="SUPFAM" id="SSF51735">
    <property type="entry name" value="NAD(P)-binding Rossmann-fold domains"/>
    <property type="match status" value="1"/>
</dbReference>
<gene>
    <name evidence="4" type="ORF">P3T76_005909</name>
</gene>
<evidence type="ECO:0000256" key="2">
    <source>
        <dbReference type="ARBA" id="ARBA00023002"/>
    </source>
</evidence>
<reference evidence="4" key="1">
    <citation type="submission" date="2023-08" db="EMBL/GenBank/DDBJ databases">
        <title>Reference Genome Resource for the Citrus Pathogen Phytophthora citrophthora.</title>
        <authorList>
            <person name="Moller H."/>
            <person name="Coetzee B."/>
            <person name="Rose L.J."/>
            <person name="Van Niekerk J.M."/>
        </authorList>
    </citation>
    <scope>NUCLEOTIDE SEQUENCE</scope>
    <source>
        <strain evidence="4">STE-U-9442</strain>
    </source>
</reference>
<feature type="domain" description="D-isomer specific 2-hydroxyacid dehydrogenase NAD-binding" evidence="3">
    <location>
        <begin position="9"/>
        <end position="103"/>
    </location>
</feature>
<dbReference type="Proteomes" id="UP001259832">
    <property type="component" value="Unassembled WGS sequence"/>
</dbReference>
<evidence type="ECO:0000313" key="5">
    <source>
        <dbReference type="Proteomes" id="UP001259832"/>
    </source>
</evidence>
<keyword evidence="2" id="KW-0560">Oxidoreductase</keyword>
<dbReference type="PANTHER" id="PTHR42938">
    <property type="entry name" value="FORMATE DEHYDROGENASE 1"/>
    <property type="match status" value="1"/>
</dbReference>
<dbReference type="InterPro" id="IPR029753">
    <property type="entry name" value="D-isomer_DH_CS"/>
</dbReference>
<dbReference type="InterPro" id="IPR006140">
    <property type="entry name" value="D-isomer_DH_NAD-bd"/>
</dbReference>
<organism evidence="4 5">
    <name type="scientific">Phytophthora citrophthora</name>
    <dbReference type="NCBI Taxonomy" id="4793"/>
    <lineage>
        <taxon>Eukaryota</taxon>
        <taxon>Sar</taxon>
        <taxon>Stramenopiles</taxon>
        <taxon>Oomycota</taxon>
        <taxon>Peronosporomycetes</taxon>
        <taxon>Peronosporales</taxon>
        <taxon>Peronosporaceae</taxon>
        <taxon>Phytophthora</taxon>
    </lineage>
</organism>
<dbReference type="InterPro" id="IPR036291">
    <property type="entry name" value="NAD(P)-bd_dom_sf"/>
</dbReference>
<sequence length="122" mass="13592">MAQAIGLRFDPNLNQEAAELMGVKCVSMDELYATCDFITFHAPLTARTHGMFGDEALEKCKPGVKIVSVAEYKGSHGLLDENMLLRGLESGKISGVALDLLQSHCTRMNLHPTKYVIYYRRE</sequence>
<evidence type="ECO:0000313" key="4">
    <source>
        <dbReference type="EMBL" id="KAK1942410.1"/>
    </source>
</evidence>
<accession>A0AAD9LMI9</accession>
<comment type="caution">
    <text evidence="4">The sequence shown here is derived from an EMBL/GenBank/DDBJ whole genome shotgun (WGS) entry which is preliminary data.</text>
</comment>
<dbReference type="EMBL" id="JASMQC010000009">
    <property type="protein sequence ID" value="KAK1942410.1"/>
    <property type="molecule type" value="Genomic_DNA"/>
</dbReference>
<keyword evidence="5" id="KW-1185">Reference proteome</keyword>
<evidence type="ECO:0000256" key="1">
    <source>
        <dbReference type="ARBA" id="ARBA00021582"/>
    </source>
</evidence>
<dbReference type="Pfam" id="PF02826">
    <property type="entry name" value="2-Hacid_dh_C"/>
    <property type="match status" value="1"/>
</dbReference>
<dbReference type="Gene3D" id="3.40.50.720">
    <property type="entry name" value="NAD(P)-binding Rossmann-like Domain"/>
    <property type="match status" value="1"/>
</dbReference>
<proteinExistence type="predicted"/>
<dbReference type="GO" id="GO:0051287">
    <property type="term" value="F:NAD binding"/>
    <property type="evidence" value="ECO:0007669"/>
    <property type="project" value="InterPro"/>
</dbReference>
<protein>
    <recommendedName>
        <fullName evidence="1">D-3-phosphoglycerate dehydrogenase</fullName>
    </recommendedName>
</protein>
<dbReference type="AlphaFoldDB" id="A0AAD9LMI9"/>